<keyword evidence="2" id="KW-1133">Transmembrane helix</keyword>
<dbReference type="RefSeq" id="XP_044566159.1">
    <property type="nucleotide sequence ID" value="XM_044702586.1"/>
</dbReference>
<keyword evidence="2" id="KW-0472">Membrane</keyword>
<dbReference type="Proteomes" id="UP000444721">
    <property type="component" value="Unassembled WGS sequence"/>
</dbReference>
<name>A0A6A5C199_NAEFO</name>
<dbReference type="GeneID" id="68119318"/>
<proteinExistence type="predicted"/>
<evidence type="ECO:0000256" key="2">
    <source>
        <dbReference type="SAM" id="Phobius"/>
    </source>
</evidence>
<dbReference type="VEuPathDB" id="AmoebaDB:FDP41_012103"/>
<dbReference type="AlphaFoldDB" id="A0A6A5C199"/>
<gene>
    <name evidence="3" type="ORF">FDP41_012103</name>
</gene>
<keyword evidence="2" id="KW-0812">Transmembrane</keyword>
<evidence type="ECO:0000313" key="4">
    <source>
        <dbReference type="Proteomes" id="UP000444721"/>
    </source>
</evidence>
<comment type="caution">
    <text evidence="3">The sequence shown here is derived from an EMBL/GenBank/DDBJ whole genome shotgun (WGS) entry which is preliminary data.</text>
</comment>
<keyword evidence="4" id="KW-1185">Reference proteome</keyword>
<organism evidence="3 4">
    <name type="scientific">Naegleria fowleri</name>
    <name type="common">Brain eating amoeba</name>
    <dbReference type="NCBI Taxonomy" id="5763"/>
    <lineage>
        <taxon>Eukaryota</taxon>
        <taxon>Discoba</taxon>
        <taxon>Heterolobosea</taxon>
        <taxon>Tetramitia</taxon>
        <taxon>Eutetramitia</taxon>
        <taxon>Vahlkampfiidae</taxon>
        <taxon>Naegleria</taxon>
    </lineage>
</organism>
<feature type="transmembrane region" description="Helical" evidence="2">
    <location>
        <begin position="84"/>
        <end position="106"/>
    </location>
</feature>
<reference evidence="3 4" key="1">
    <citation type="journal article" date="2019" name="Sci. Rep.">
        <title>Nanopore sequencing improves the draft genome of the human pathogenic amoeba Naegleria fowleri.</title>
        <authorList>
            <person name="Liechti N."/>
            <person name="Schurch N."/>
            <person name="Bruggmann R."/>
            <person name="Wittwer M."/>
        </authorList>
    </citation>
    <scope>NUCLEOTIDE SEQUENCE [LARGE SCALE GENOMIC DNA]</scope>
    <source>
        <strain evidence="3 4">ATCC 30894</strain>
    </source>
</reference>
<protein>
    <submittedName>
        <fullName evidence="3">Uncharacterized protein</fullName>
    </submittedName>
</protein>
<evidence type="ECO:0000313" key="3">
    <source>
        <dbReference type="EMBL" id="KAF0981446.1"/>
    </source>
</evidence>
<dbReference type="EMBL" id="VFQX01000013">
    <property type="protein sequence ID" value="KAF0981446.1"/>
    <property type="molecule type" value="Genomic_DNA"/>
</dbReference>
<evidence type="ECO:0000256" key="1">
    <source>
        <dbReference type="SAM" id="MobiDB-lite"/>
    </source>
</evidence>
<dbReference type="OMA" id="MCPFFIV"/>
<sequence length="189" mass="20743">MAFACWKTLKRHFITVIILFITFLLLCFEFAVPFIFRGMFCPTNTTEEVCTNGMFYLHMCPFFIVSSLTLLALIIGLCQKVVGIILDIIAAFLHVGVLVYYILFVIKGSQYTVAMAGSSSLILQIVPCVSLALCTIACFVCMFDCCRHVYATRFSGSGSKGVSGTGDSSTDYVPLQGSKHIDSDSDDSD</sequence>
<feature type="transmembrane region" description="Helical" evidence="2">
    <location>
        <begin position="56"/>
        <end position="77"/>
    </location>
</feature>
<feature type="region of interest" description="Disordered" evidence="1">
    <location>
        <begin position="157"/>
        <end position="189"/>
    </location>
</feature>
<dbReference type="OrthoDB" id="10314881at2759"/>
<feature type="transmembrane region" description="Helical" evidence="2">
    <location>
        <begin position="12"/>
        <end position="36"/>
    </location>
</feature>
<dbReference type="VEuPathDB" id="AmoebaDB:NF0084010"/>
<accession>A0A6A5C199</accession>
<feature type="transmembrane region" description="Helical" evidence="2">
    <location>
        <begin position="121"/>
        <end position="143"/>
    </location>
</feature>